<dbReference type="Gene3D" id="2.60.120.280">
    <property type="entry name" value="Regulatory protein AraC"/>
    <property type="match status" value="1"/>
</dbReference>
<dbReference type="AlphaFoldDB" id="A0A1H8S864"/>
<dbReference type="InterPro" id="IPR018062">
    <property type="entry name" value="HTH_AraC-typ_CS"/>
</dbReference>
<keyword evidence="6" id="KW-1185">Reference proteome</keyword>
<dbReference type="Gene3D" id="1.10.10.60">
    <property type="entry name" value="Homeodomain-like"/>
    <property type="match status" value="2"/>
</dbReference>
<accession>A0A1H8S864</accession>
<organism evidence="5 6">
    <name type="scientific">Mucilaginibacter gossypiicola</name>
    <dbReference type="NCBI Taxonomy" id="551995"/>
    <lineage>
        <taxon>Bacteria</taxon>
        <taxon>Pseudomonadati</taxon>
        <taxon>Bacteroidota</taxon>
        <taxon>Sphingobacteriia</taxon>
        <taxon>Sphingobacteriales</taxon>
        <taxon>Sphingobacteriaceae</taxon>
        <taxon>Mucilaginibacter</taxon>
    </lineage>
</organism>
<protein>
    <submittedName>
        <fullName evidence="5">AraC-type DNA-binding protein</fullName>
    </submittedName>
</protein>
<dbReference type="PANTHER" id="PTHR43280:SF30">
    <property type="entry name" value="MMSAB OPERON REGULATORY PROTEIN"/>
    <property type="match status" value="1"/>
</dbReference>
<dbReference type="Pfam" id="PF02311">
    <property type="entry name" value="AraC_binding"/>
    <property type="match status" value="1"/>
</dbReference>
<feature type="domain" description="HTH araC/xylS-type" evidence="4">
    <location>
        <begin position="198"/>
        <end position="296"/>
    </location>
</feature>
<dbReference type="EMBL" id="FOCL01000012">
    <property type="protein sequence ID" value="SEO75259.1"/>
    <property type="molecule type" value="Genomic_DNA"/>
</dbReference>
<dbReference type="GO" id="GO:0003700">
    <property type="term" value="F:DNA-binding transcription factor activity"/>
    <property type="evidence" value="ECO:0007669"/>
    <property type="project" value="InterPro"/>
</dbReference>
<evidence type="ECO:0000256" key="1">
    <source>
        <dbReference type="ARBA" id="ARBA00023015"/>
    </source>
</evidence>
<evidence type="ECO:0000256" key="3">
    <source>
        <dbReference type="ARBA" id="ARBA00023163"/>
    </source>
</evidence>
<evidence type="ECO:0000259" key="4">
    <source>
        <dbReference type="PROSITE" id="PS01124"/>
    </source>
</evidence>
<dbReference type="SMART" id="SM00342">
    <property type="entry name" value="HTH_ARAC"/>
    <property type="match status" value="1"/>
</dbReference>
<dbReference type="InterPro" id="IPR037923">
    <property type="entry name" value="HTH-like"/>
</dbReference>
<dbReference type="Pfam" id="PF12833">
    <property type="entry name" value="HTH_18"/>
    <property type="match status" value="1"/>
</dbReference>
<proteinExistence type="predicted"/>
<reference evidence="6" key="1">
    <citation type="submission" date="2016-10" db="EMBL/GenBank/DDBJ databases">
        <authorList>
            <person name="Varghese N."/>
            <person name="Submissions S."/>
        </authorList>
    </citation>
    <scope>NUCLEOTIDE SEQUENCE [LARGE SCALE GENOMIC DNA]</scope>
    <source>
        <strain evidence="6">Gh-48</strain>
    </source>
</reference>
<name>A0A1H8S864_9SPHI</name>
<dbReference type="PROSITE" id="PS00041">
    <property type="entry name" value="HTH_ARAC_FAMILY_1"/>
    <property type="match status" value="1"/>
</dbReference>
<keyword evidence="2 5" id="KW-0238">DNA-binding</keyword>
<keyword evidence="1" id="KW-0805">Transcription regulation</keyword>
<evidence type="ECO:0000313" key="6">
    <source>
        <dbReference type="Proteomes" id="UP000198942"/>
    </source>
</evidence>
<dbReference type="PROSITE" id="PS01124">
    <property type="entry name" value="HTH_ARAC_FAMILY_2"/>
    <property type="match status" value="1"/>
</dbReference>
<evidence type="ECO:0000313" key="5">
    <source>
        <dbReference type="EMBL" id="SEO75259.1"/>
    </source>
</evidence>
<keyword evidence="3" id="KW-0804">Transcription</keyword>
<dbReference type="PANTHER" id="PTHR43280">
    <property type="entry name" value="ARAC-FAMILY TRANSCRIPTIONAL REGULATOR"/>
    <property type="match status" value="1"/>
</dbReference>
<dbReference type="Proteomes" id="UP000198942">
    <property type="component" value="Unassembled WGS sequence"/>
</dbReference>
<sequence length="306" mass="34877">MTPDSIYHMINYYKYLPVSKEDENWGLCVLNTGCTHIEASCSYPGKAHPAHHYFSWNTGRVLNEYQVIYITRGKGIFESDSCKQIEVKAGSVIVLFPGERHRYKPDEKTGWDEYWIGFKGEVMDNLINKRFFKPESPCLSIGFNENVFGLFSSIIEKTQQEDTGYQPQISGAVLHLLGSFHALSKQNAISDGREALINEARLLFRSNIAADFSPEQAASQLGVGYSWFRKAFKNHTGLSPGQYYIQLKIERAKELLNDPSIPIKQIAYDLRFESYFYFSKLFKEKTGIAPTDYRKRAQGGITSPLS</sequence>
<gene>
    <name evidence="5" type="ORF">SAMN05192574_11249</name>
</gene>
<dbReference type="InterPro" id="IPR009057">
    <property type="entry name" value="Homeodomain-like_sf"/>
</dbReference>
<dbReference type="SUPFAM" id="SSF46689">
    <property type="entry name" value="Homeodomain-like"/>
    <property type="match status" value="2"/>
</dbReference>
<dbReference type="SUPFAM" id="SSF51215">
    <property type="entry name" value="Regulatory protein AraC"/>
    <property type="match status" value="1"/>
</dbReference>
<dbReference type="GO" id="GO:0043565">
    <property type="term" value="F:sequence-specific DNA binding"/>
    <property type="evidence" value="ECO:0007669"/>
    <property type="project" value="InterPro"/>
</dbReference>
<dbReference type="InterPro" id="IPR003313">
    <property type="entry name" value="AraC-bd"/>
</dbReference>
<dbReference type="InterPro" id="IPR018060">
    <property type="entry name" value="HTH_AraC"/>
</dbReference>
<evidence type="ECO:0000256" key="2">
    <source>
        <dbReference type="ARBA" id="ARBA00023125"/>
    </source>
</evidence>
<dbReference type="STRING" id="551995.SAMN05192574_11249"/>